<dbReference type="EMBL" id="JARAKH010000010">
    <property type="protein sequence ID" value="KAK8399999.1"/>
    <property type="molecule type" value="Genomic_DNA"/>
</dbReference>
<gene>
    <name evidence="1" type="ORF">O3P69_002998</name>
</gene>
<sequence length="105" mass="11716">MEGEEETRSGKKKGQDCFVSRRGCGELECVISVHHWPVLTVSLLSGLRTREDCLQIVLKEPDHPVLSILKERGSLSTTCKERSHPVASHSLVSKGVNTMRAVTFW</sequence>
<evidence type="ECO:0000313" key="1">
    <source>
        <dbReference type="EMBL" id="KAK8399999.1"/>
    </source>
</evidence>
<comment type="caution">
    <text evidence="1">The sequence shown here is derived from an EMBL/GenBank/DDBJ whole genome shotgun (WGS) entry which is preliminary data.</text>
</comment>
<proteinExistence type="predicted"/>
<dbReference type="Proteomes" id="UP001487740">
    <property type="component" value="Unassembled WGS sequence"/>
</dbReference>
<keyword evidence="2" id="KW-1185">Reference proteome</keyword>
<dbReference type="AlphaFoldDB" id="A0AAW0UK27"/>
<name>A0AAW0UK27_SCYPA</name>
<evidence type="ECO:0000313" key="2">
    <source>
        <dbReference type="Proteomes" id="UP001487740"/>
    </source>
</evidence>
<organism evidence="1 2">
    <name type="scientific">Scylla paramamosain</name>
    <name type="common">Mud crab</name>
    <dbReference type="NCBI Taxonomy" id="85552"/>
    <lineage>
        <taxon>Eukaryota</taxon>
        <taxon>Metazoa</taxon>
        <taxon>Ecdysozoa</taxon>
        <taxon>Arthropoda</taxon>
        <taxon>Crustacea</taxon>
        <taxon>Multicrustacea</taxon>
        <taxon>Malacostraca</taxon>
        <taxon>Eumalacostraca</taxon>
        <taxon>Eucarida</taxon>
        <taxon>Decapoda</taxon>
        <taxon>Pleocyemata</taxon>
        <taxon>Brachyura</taxon>
        <taxon>Eubrachyura</taxon>
        <taxon>Portunoidea</taxon>
        <taxon>Portunidae</taxon>
        <taxon>Portuninae</taxon>
        <taxon>Scylla</taxon>
    </lineage>
</organism>
<protein>
    <submittedName>
        <fullName evidence="1">Uncharacterized protein</fullName>
    </submittedName>
</protein>
<reference evidence="1 2" key="1">
    <citation type="submission" date="2023-03" db="EMBL/GenBank/DDBJ databases">
        <title>High-quality genome of Scylla paramamosain provides insights in environmental adaptation.</title>
        <authorList>
            <person name="Zhang L."/>
        </authorList>
    </citation>
    <scope>NUCLEOTIDE SEQUENCE [LARGE SCALE GENOMIC DNA]</scope>
    <source>
        <strain evidence="1">LZ_2023a</strain>
        <tissue evidence="1">Muscle</tissue>
    </source>
</reference>
<accession>A0AAW0UK27</accession>